<comment type="caution">
    <text evidence="1">The sequence shown here is derived from an EMBL/GenBank/DDBJ whole genome shotgun (WGS) entry which is preliminary data.</text>
</comment>
<reference evidence="2" key="1">
    <citation type="journal article" date="2022" name="Mol. Ecol. Resour.">
        <title>The genomes of chicory, endive, great burdock and yacon provide insights into Asteraceae palaeo-polyploidization history and plant inulin production.</title>
        <authorList>
            <person name="Fan W."/>
            <person name="Wang S."/>
            <person name="Wang H."/>
            <person name="Wang A."/>
            <person name="Jiang F."/>
            <person name="Liu H."/>
            <person name="Zhao H."/>
            <person name="Xu D."/>
            <person name="Zhang Y."/>
        </authorList>
    </citation>
    <scope>NUCLEOTIDE SEQUENCE [LARGE SCALE GENOMIC DNA]</scope>
    <source>
        <strain evidence="2">cv. Yunnan</strain>
    </source>
</reference>
<evidence type="ECO:0000313" key="2">
    <source>
        <dbReference type="Proteomes" id="UP001056120"/>
    </source>
</evidence>
<protein>
    <submittedName>
        <fullName evidence="1">Uncharacterized protein</fullName>
    </submittedName>
</protein>
<organism evidence="1 2">
    <name type="scientific">Smallanthus sonchifolius</name>
    <dbReference type="NCBI Taxonomy" id="185202"/>
    <lineage>
        <taxon>Eukaryota</taxon>
        <taxon>Viridiplantae</taxon>
        <taxon>Streptophyta</taxon>
        <taxon>Embryophyta</taxon>
        <taxon>Tracheophyta</taxon>
        <taxon>Spermatophyta</taxon>
        <taxon>Magnoliopsida</taxon>
        <taxon>eudicotyledons</taxon>
        <taxon>Gunneridae</taxon>
        <taxon>Pentapetalae</taxon>
        <taxon>asterids</taxon>
        <taxon>campanulids</taxon>
        <taxon>Asterales</taxon>
        <taxon>Asteraceae</taxon>
        <taxon>Asteroideae</taxon>
        <taxon>Heliantheae alliance</taxon>
        <taxon>Millerieae</taxon>
        <taxon>Smallanthus</taxon>
    </lineage>
</organism>
<name>A0ACB9J3R1_9ASTR</name>
<reference evidence="1 2" key="2">
    <citation type="journal article" date="2022" name="Mol. Ecol. Resour.">
        <title>The genomes of chicory, endive, great burdock and yacon provide insights into Asteraceae paleo-polyploidization history and plant inulin production.</title>
        <authorList>
            <person name="Fan W."/>
            <person name="Wang S."/>
            <person name="Wang H."/>
            <person name="Wang A."/>
            <person name="Jiang F."/>
            <person name="Liu H."/>
            <person name="Zhao H."/>
            <person name="Xu D."/>
            <person name="Zhang Y."/>
        </authorList>
    </citation>
    <scope>NUCLEOTIDE SEQUENCE [LARGE SCALE GENOMIC DNA]</scope>
    <source>
        <strain evidence="2">cv. Yunnan</strain>
        <tissue evidence="1">Leaves</tissue>
    </source>
</reference>
<sequence length="320" mass="35616">MIYMLLHHIIKYLLSEVGNKQTGKRVHHFFPSTISHSSPSPLLVTGCQSLSPSTRHYQPQFTYCSNNFQKSNPMADKIHPSSKQSAGNNNPTFPATKSHLYNPTRSVYRPQPRRSRSRRSCCCSCCLWITFILILLIVIAAVAGGVFYIFYRPHRPSFAVSSLQVSQFNLTSSNQLNTKFNFSVTARNPNKKIEFHFNSVSVSIDSNGVDVGDGSIPAFVMPTKNTTKLMTIVSTTGQTVDDNSVLKSDVKNKKSLPISIQLDTKVKVKVGSLKTKKVPIRVVCKGIRFTAPTGKSATVASTSDVKCKVDLRIKIWKWTI</sequence>
<dbReference type="Proteomes" id="UP001056120">
    <property type="component" value="Linkage Group LG05"/>
</dbReference>
<proteinExistence type="predicted"/>
<accession>A0ACB9J3R1</accession>
<evidence type="ECO:0000313" key="1">
    <source>
        <dbReference type="EMBL" id="KAI3814920.1"/>
    </source>
</evidence>
<gene>
    <name evidence="1" type="ORF">L1987_14569</name>
</gene>
<dbReference type="EMBL" id="CM042022">
    <property type="protein sequence ID" value="KAI3814920.1"/>
    <property type="molecule type" value="Genomic_DNA"/>
</dbReference>
<keyword evidence="2" id="KW-1185">Reference proteome</keyword>